<name>A0ABT2LPZ8_9HYPH</name>
<evidence type="ECO:0000313" key="3">
    <source>
        <dbReference type="Proteomes" id="UP001320831"/>
    </source>
</evidence>
<reference evidence="2 3" key="1">
    <citation type="submission" date="2022-09" db="EMBL/GenBank/DDBJ databases">
        <title>Chelativorans salina sp. nov., a novel slightly halophilic bacterium isolated from a saline lake sediment enrichment.</title>
        <authorList>
            <person name="Gao L."/>
            <person name="Fang B.-Z."/>
            <person name="Li W.-J."/>
        </authorList>
    </citation>
    <scope>NUCLEOTIDE SEQUENCE [LARGE SCALE GENOMIC DNA]</scope>
    <source>
        <strain evidence="2 3">EGI FJ00035</strain>
    </source>
</reference>
<dbReference type="Proteomes" id="UP001320831">
    <property type="component" value="Unassembled WGS sequence"/>
</dbReference>
<organism evidence="2 3">
    <name type="scientific">Chelativorans salis</name>
    <dbReference type="NCBI Taxonomy" id="2978478"/>
    <lineage>
        <taxon>Bacteria</taxon>
        <taxon>Pseudomonadati</taxon>
        <taxon>Pseudomonadota</taxon>
        <taxon>Alphaproteobacteria</taxon>
        <taxon>Hyphomicrobiales</taxon>
        <taxon>Phyllobacteriaceae</taxon>
        <taxon>Chelativorans</taxon>
    </lineage>
</organism>
<dbReference type="RefSeq" id="WP_260904744.1">
    <property type="nucleotide sequence ID" value="NZ_JAOCZP010000005.1"/>
</dbReference>
<feature type="region of interest" description="Disordered" evidence="1">
    <location>
        <begin position="1"/>
        <end position="38"/>
    </location>
</feature>
<evidence type="ECO:0000256" key="1">
    <source>
        <dbReference type="SAM" id="MobiDB-lite"/>
    </source>
</evidence>
<gene>
    <name evidence="2" type="ORF">N5A92_16480</name>
</gene>
<protein>
    <submittedName>
        <fullName evidence="2">Uncharacterized protein</fullName>
    </submittedName>
</protein>
<keyword evidence="3" id="KW-1185">Reference proteome</keyword>
<proteinExistence type="predicted"/>
<dbReference type="EMBL" id="JAOCZP010000005">
    <property type="protein sequence ID" value="MCT7376631.1"/>
    <property type="molecule type" value="Genomic_DNA"/>
</dbReference>
<evidence type="ECO:0000313" key="2">
    <source>
        <dbReference type="EMBL" id="MCT7376631.1"/>
    </source>
</evidence>
<sequence length="55" mass="5684">MTLIMVSRKTSVVKHSASGGAGEPARDAHSATPASAAKARGLYTKTEDVKLLAIM</sequence>
<comment type="caution">
    <text evidence="2">The sequence shown here is derived from an EMBL/GenBank/DDBJ whole genome shotgun (WGS) entry which is preliminary data.</text>
</comment>
<accession>A0ABT2LPZ8</accession>